<organism evidence="2 3">
    <name type="scientific">Phialemonium thermophilum</name>
    <dbReference type="NCBI Taxonomy" id="223376"/>
    <lineage>
        <taxon>Eukaryota</taxon>
        <taxon>Fungi</taxon>
        <taxon>Dikarya</taxon>
        <taxon>Ascomycota</taxon>
        <taxon>Pezizomycotina</taxon>
        <taxon>Sordariomycetes</taxon>
        <taxon>Sordariomycetidae</taxon>
        <taxon>Cephalothecales</taxon>
        <taxon>Cephalothecaceae</taxon>
        <taxon>Phialemonium</taxon>
    </lineage>
</organism>
<keyword evidence="3" id="KW-1185">Reference proteome</keyword>
<evidence type="ECO:0000256" key="1">
    <source>
        <dbReference type="SAM" id="MobiDB-lite"/>
    </source>
</evidence>
<comment type="caution">
    <text evidence="2">The sequence shown here is derived from an EMBL/GenBank/DDBJ whole genome shotgun (WGS) entry which is preliminary data.</text>
</comment>
<dbReference type="Proteomes" id="UP001586593">
    <property type="component" value="Unassembled WGS sequence"/>
</dbReference>
<evidence type="ECO:0000313" key="3">
    <source>
        <dbReference type="Proteomes" id="UP001586593"/>
    </source>
</evidence>
<gene>
    <name evidence="2" type="ORF">VTK73DRAFT_5128</name>
</gene>
<feature type="region of interest" description="Disordered" evidence="1">
    <location>
        <begin position="29"/>
        <end position="61"/>
    </location>
</feature>
<accession>A0ABR3V3B6</accession>
<dbReference type="EMBL" id="JAZHXJ010002886">
    <property type="protein sequence ID" value="KAL1836225.1"/>
    <property type="molecule type" value="Genomic_DNA"/>
</dbReference>
<sequence length="112" mass="12418">MYKDKKKNSNPTIYPDSADRFNGTLLPRPARYLRGPPTKARGLGNLSSSTNRHRGSCTTNLSPCADDDNDDGCWWLSRVGLGLLAPPLPAGCWCWWRVPAGEEEEGLAGWER</sequence>
<feature type="compositionally biased region" description="Polar residues" evidence="1">
    <location>
        <begin position="45"/>
        <end position="61"/>
    </location>
</feature>
<name>A0ABR3V3B6_9PEZI</name>
<protein>
    <submittedName>
        <fullName evidence="2">Uncharacterized protein</fullName>
    </submittedName>
</protein>
<proteinExistence type="predicted"/>
<evidence type="ECO:0000313" key="2">
    <source>
        <dbReference type="EMBL" id="KAL1836225.1"/>
    </source>
</evidence>
<feature type="region of interest" description="Disordered" evidence="1">
    <location>
        <begin position="1"/>
        <end position="20"/>
    </location>
</feature>
<reference evidence="2 3" key="1">
    <citation type="journal article" date="2024" name="Commun. Biol.">
        <title>Comparative genomic analysis of thermophilic fungi reveals convergent evolutionary adaptations and gene losses.</title>
        <authorList>
            <person name="Steindorff A.S."/>
            <person name="Aguilar-Pontes M.V."/>
            <person name="Robinson A.J."/>
            <person name="Andreopoulos B."/>
            <person name="LaButti K."/>
            <person name="Kuo A."/>
            <person name="Mondo S."/>
            <person name="Riley R."/>
            <person name="Otillar R."/>
            <person name="Haridas S."/>
            <person name="Lipzen A."/>
            <person name="Grimwood J."/>
            <person name="Schmutz J."/>
            <person name="Clum A."/>
            <person name="Reid I.D."/>
            <person name="Moisan M.C."/>
            <person name="Butler G."/>
            <person name="Nguyen T.T.M."/>
            <person name="Dewar K."/>
            <person name="Conant G."/>
            <person name="Drula E."/>
            <person name="Henrissat B."/>
            <person name="Hansel C."/>
            <person name="Singer S."/>
            <person name="Hutchinson M.I."/>
            <person name="de Vries R.P."/>
            <person name="Natvig D.O."/>
            <person name="Powell A.J."/>
            <person name="Tsang A."/>
            <person name="Grigoriev I.V."/>
        </authorList>
    </citation>
    <scope>NUCLEOTIDE SEQUENCE [LARGE SCALE GENOMIC DNA]</scope>
    <source>
        <strain evidence="2 3">ATCC 24622</strain>
    </source>
</reference>